<dbReference type="GO" id="GO:0008270">
    <property type="term" value="F:zinc ion binding"/>
    <property type="evidence" value="ECO:0007669"/>
    <property type="project" value="InterPro"/>
</dbReference>
<feature type="non-terminal residue" evidence="6">
    <location>
        <position position="1"/>
    </location>
</feature>
<evidence type="ECO:0000259" key="5">
    <source>
        <dbReference type="SMART" id="SM00906"/>
    </source>
</evidence>
<dbReference type="SMART" id="SM00906">
    <property type="entry name" value="Fungal_trans"/>
    <property type="match status" value="1"/>
</dbReference>
<dbReference type="GO" id="GO:0016787">
    <property type="term" value="F:hydrolase activity"/>
    <property type="evidence" value="ECO:0007669"/>
    <property type="project" value="UniProtKB-KW"/>
</dbReference>
<sequence length="1067" mass="119140">MEDGAYEAQRLDDSRRHDQTGPENITEQEAMVGRPLEIDDNFSVAISAPEISVLALNATGETRYLGPSSGIPFTGHAAAITRRLVSSRISEHVRTASENMTQSQISLALTDQDRVFDSGEAEGLVGSYLRWIQPLYPLFEAENLKATTKSCQELEARNEHGHDHLPEHALKMAEYYLVLALGAIHDGKFNEQVGHTQQPPDPRCRPSPKRDPVRLYLKSLEYFELGSSDLQPSILLIRVILLMCIYGSHGKASLGQWQLAGIAVRMAVEIGLHQSSNSLHIADREADARNRVFWTAYIIEILLAYNLGRPPSIGEEHITAKLPAIPSTMPICIHHIRHRQIQGRIVASVYGPAQKQQGSSEEHQYAILSNLQAELDEWRDSLREAFQSSPGSGYSYWERLYNGTSFVLYRSSPLCPRPAASALEKCIRAAAAYVDNMTDVIRNSRISLSWMLIQGVLFAGLTMLVTARTNFKKLLPMTGLQFFLADFPAWVRKCAICLAIMNERWNEDLLVTLESRFEALVNDTLKFISTNVTASLATVDPAADISRSDHLPDSESPTRQDFDGLQDQFWPIDDGLWNESAYMDFAMGSDFNAAQHGLWDIPGEDSNTFFQTDSEIMFEDALARAREQDSYYEKHGKTVAPLHGIVMTLKDQFDVKGFDSTLGYCGRAFQPAQENALLVDILEDLGAIFIAKTNLPQSIMWCETENPLWGVTTNPINPDLTPGGSTGGESALLSQMGSLVGWGTDLGGSIRIPSHMMGLYGLKPSHGRLPYDRVSVSTEGQGHVPSVVGPLARSLSSLKNVTQAVIEAQPWNTDPQIVPIPWRSDMFDEVQQRPLVIGILVDDGTVRAHPPIIRVLHEVANKLRKAGHEIVQWNSDHHAECIEIMDLYYTADGGEDIRRDVSVAGEPYIPHVDMLMKRGSAISVYDYWQLNRRKLAMQKACLAKWKTIRSPTTDRKVDILITPTMPHVSVPHRSCKWVGYTKIWNFLDSSALVLPAGQVDKSIDKPLEDQEVRAYVPRNDTDRWNWALYDPVKMHGLPVSVQIVGQRLEEEKVLGAAHVIEQILQKS</sequence>
<gene>
    <name evidence="6" type="ORF">KCU76_g6156</name>
</gene>
<organism evidence="6 7">
    <name type="scientific">Aureobasidium melanogenum</name>
    <name type="common">Aureobasidium pullulans var. melanogenum</name>
    <dbReference type="NCBI Taxonomy" id="46634"/>
    <lineage>
        <taxon>Eukaryota</taxon>
        <taxon>Fungi</taxon>
        <taxon>Dikarya</taxon>
        <taxon>Ascomycota</taxon>
        <taxon>Pezizomycotina</taxon>
        <taxon>Dothideomycetes</taxon>
        <taxon>Dothideomycetidae</taxon>
        <taxon>Dothideales</taxon>
        <taxon>Saccotheciaceae</taxon>
        <taxon>Aureobasidium</taxon>
    </lineage>
</organism>
<feature type="region of interest" description="Disordered" evidence="4">
    <location>
        <begin position="1"/>
        <end position="26"/>
    </location>
</feature>
<evidence type="ECO:0000256" key="1">
    <source>
        <dbReference type="ARBA" id="ARBA00009199"/>
    </source>
</evidence>
<dbReference type="EMBL" id="JAHFXF010000202">
    <property type="protein sequence ID" value="KAG9693186.1"/>
    <property type="molecule type" value="Genomic_DNA"/>
</dbReference>
<dbReference type="InterPro" id="IPR007219">
    <property type="entry name" value="XnlR_reg_dom"/>
</dbReference>
<dbReference type="Gene3D" id="3.90.1300.10">
    <property type="entry name" value="Amidase signature (AS) domain"/>
    <property type="match status" value="1"/>
</dbReference>
<reference evidence="6" key="1">
    <citation type="journal article" date="2021" name="J Fungi (Basel)">
        <title>Virulence traits and population genomics of the black yeast Aureobasidium melanogenum.</title>
        <authorList>
            <person name="Cernosa A."/>
            <person name="Sun X."/>
            <person name="Gostincar C."/>
            <person name="Fang C."/>
            <person name="Gunde-Cimerman N."/>
            <person name="Song Z."/>
        </authorList>
    </citation>
    <scope>NUCLEOTIDE SEQUENCE</scope>
    <source>
        <strain evidence="6">EXF-9911</strain>
    </source>
</reference>
<dbReference type="AlphaFoldDB" id="A0A9P8JAD1"/>
<keyword evidence="3" id="KW-0539">Nucleus</keyword>
<reference evidence="6" key="2">
    <citation type="submission" date="2021-08" db="EMBL/GenBank/DDBJ databases">
        <authorList>
            <person name="Gostincar C."/>
            <person name="Sun X."/>
            <person name="Song Z."/>
            <person name="Gunde-Cimerman N."/>
        </authorList>
    </citation>
    <scope>NUCLEOTIDE SEQUENCE</scope>
    <source>
        <strain evidence="6">EXF-9911</strain>
    </source>
</reference>
<comment type="similarity">
    <text evidence="1">Belongs to the amidase family.</text>
</comment>
<evidence type="ECO:0000256" key="4">
    <source>
        <dbReference type="SAM" id="MobiDB-lite"/>
    </source>
</evidence>
<dbReference type="CDD" id="cd12148">
    <property type="entry name" value="fungal_TF_MHR"/>
    <property type="match status" value="1"/>
</dbReference>
<dbReference type="GO" id="GO:0003677">
    <property type="term" value="F:DNA binding"/>
    <property type="evidence" value="ECO:0007669"/>
    <property type="project" value="InterPro"/>
</dbReference>
<name>A0A9P8JAD1_AURME</name>
<dbReference type="OrthoDB" id="6428749at2759"/>
<feature type="compositionally biased region" description="Basic and acidic residues" evidence="4">
    <location>
        <begin position="9"/>
        <end position="20"/>
    </location>
</feature>
<evidence type="ECO:0000313" key="6">
    <source>
        <dbReference type="EMBL" id="KAG9693186.1"/>
    </source>
</evidence>
<keyword evidence="2" id="KW-0378">Hydrolase</keyword>
<dbReference type="PANTHER" id="PTHR46072">
    <property type="entry name" value="AMIDASE-RELATED-RELATED"/>
    <property type="match status" value="1"/>
</dbReference>
<feature type="domain" description="Xylanolytic transcriptional activator regulatory" evidence="5">
    <location>
        <begin position="256"/>
        <end position="329"/>
    </location>
</feature>
<dbReference type="Pfam" id="PF04082">
    <property type="entry name" value="Fungal_trans"/>
    <property type="match status" value="1"/>
</dbReference>
<dbReference type="InterPro" id="IPR036928">
    <property type="entry name" value="AS_sf"/>
</dbReference>
<accession>A0A9P8JAD1</accession>
<dbReference type="GO" id="GO:0006351">
    <property type="term" value="P:DNA-templated transcription"/>
    <property type="evidence" value="ECO:0007669"/>
    <property type="project" value="InterPro"/>
</dbReference>
<evidence type="ECO:0000313" key="7">
    <source>
        <dbReference type="Proteomes" id="UP000779574"/>
    </source>
</evidence>
<protein>
    <submittedName>
        <fullName evidence="6">Acetamidase</fullName>
    </submittedName>
</protein>
<dbReference type="InterPro" id="IPR023631">
    <property type="entry name" value="Amidase_dom"/>
</dbReference>
<evidence type="ECO:0000256" key="3">
    <source>
        <dbReference type="ARBA" id="ARBA00023242"/>
    </source>
</evidence>
<comment type="caution">
    <text evidence="6">The sequence shown here is derived from an EMBL/GenBank/DDBJ whole genome shotgun (WGS) entry which is preliminary data.</text>
</comment>
<dbReference type="Proteomes" id="UP000779574">
    <property type="component" value="Unassembled WGS sequence"/>
</dbReference>
<proteinExistence type="inferred from homology"/>
<dbReference type="SUPFAM" id="SSF75304">
    <property type="entry name" value="Amidase signature (AS) enzymes"/>
    <property type="match status" value="1"/>
</dbReference>
<dbReference type="PANTHER" id="PTHR46072:SF2">
    <property type="entry name" value="AMIDASE (EUROFUNG)"/>
    <property type="match status" value="1"/>
</dbReference>
<evidence type="ECO:0000256" key="2">
    <source>
        <dbReference type="ARBA" id="ARBA00022801"/>
    </source>
</evidence>
<dbReference type="Pfam" id="PF01425">
    <property type="entry name" value="Amidase"/>
    <property type="match status" value="1"/>
</dbReference>